<name>G6EFX6_9SPHN</name>
<proteinExistence type="predicted"/>
<feature type="transmembrane region" description="Helical" evidence="2">
    <location>
        <begin position="139"/>
        <end position="160"/>
    </location>
</feature>
<evidence type="ECO:0000259" key="3">
    <source>
        <dbReference type="Pfam" id="PF07786"/>
    </source>
</evidence>
<feature type="transmembrane region" description="Helical" evidence="2">
    <location>
        <begin position="106"/>
        <end position="127"/>
    </location>
</feature>
<keyword evidence="2" id="KW-0472">Membrane</keyword>
<feature type="transmembrane region" description="Helical" evidence="2">
    <location>
        <begin position="274"/>
        <end position="291"/>
    </location>
</feature>
<evidence type="ECO:0000313" key="5">
    <source>
        <dbReference type="Proteomes" id="UP000004030"/>
    </source>
</evidence>
<evidence type="ECO:0000256" key="2">
    <source>
        <dbReference type="SAM" id="Phobius"/>
    </source>
</evidence>
<gene>
    <name evidence="4" type="ORF">NSU_3247</name>
</gene>
<dbReference type="PANTHER" id="PTHR40407:SF1">
    <property type="entry name" value="HEPARAN-ALPHA-GLUCOSAMINIDE N-ACETYLTRANSFERASE CATALYTIC DOMAIN-CONTAINING PROTEIN"/>
    <property type="match status" value="1"/>
</dbReference>
<sequence>MSQYIGHDGGIENRNRSGQAKARPAERTVPSMANAAVMGQAQFEASPLTQPAAAVRQRLQSIDALRGLVMVIMLLDHVRETWFLHMQVTDPMDAASVAPSLFFTRLVSNLCAPVFVALTGLGAWLYTQSHSKAEASTFLLKRGVFIMFLEVTLITMAWTSKLPPTFWLQVIWAIGLSMVALAALLHLPRKVLFAIGLAIVCGHNLLDPIHLEPGHPLYVPWAMLHQRDMIDLPFGLMAKTTYPVLPWIGVISLGYAMGPWFAKGSDAGVRQKRLMLLGLGMLAAFVVLRFLDVYGDKPWTAGETPLRTFMAFIALTKYPPSLLFLLPTLGIGALLLSQFEKVQGQGWMNALAVFGAAPMFFYVLHLYVLRALYMTALYIWGPNHGEFFGVDNIAWVWIWYAGLLPVLYVPTVWFSKLKARRRDIAWLKYL</sequence>
<dbReference type="eggNOG" id="COG3503">
    <property type="taxonomic scope" value="Bacteria"/>
</dbReference>
<dbReference type="AlphaFoldDB" id="G6EFX6"/>
<feature type="transmembrane region" description="Helical" evidence="2">
    <location>
        <begin position="192"/>
        <end position="211"/>
    </location>
</feature>
<feature type="transmembrane region" description="Helical" evidence="2">
    <location>
        <begin position="166"/>
        <end position="185"/>
    </location>
</feature>
<evidence type="ECO:0000256" key="1">
    <source>
        <dbReference type="SAM" id="MobiDB-lite"/>
    </source>
</evidence>
<accession>G6EFX6</accession>
<protein>
    <recommendedName>
        <fullName evidence="3">Heparan-alpha-glucosaminide N-acetyltransferase catalytic domain-containing protein</fullName>
    </recommendedName>
</protein>
<dbReference type="Pfam" id="PF07786">
    <property type="entry name" value="HGSNAT_cat"/>
    <property type="match status" value="1"/>
</dbReference>
<feature type="transmembrane region" description="Helical" evidence="2">
    <location>
        <begin position="244"/>
        <end position="262"/>
    </location>
</feature>
<feature type="domain" description="Heparan-alpha-glucosaminide N-acetyltransferase catalytic" evidence="3">
    <location>
        <begin position="58"/>
        <end position="267"/>
    </location>
</feature>
<dbReference type="EMBL" id="AGFM01000054">
    <property type="protein sequence ID" value="EHJ59665.1"/>
    <property type="molecule type" value="Genomic_DNA"/>
</dbReference>
<dbReference type="PANTHER" id="PTHR40407">
    <property type="entry name" value="MEMBRANE PROTEIN-LIKE PROTEIN"/>
    <property type="match status" value="1"/>
</dbReference>
<feature type="transmembrane region" description="Helical" evidence="2">
    <location>
        <begin position="311"/>
        <end position="336"/>
    </location>
</feature>
<dbReference type="PATRIC" id="fig|1088721.3.peg.3204"/>
<evidence type="ECO:0000313" key="4">
    <source>
        <dbReference type="EMBL" id="EHJ59665.1"/>
    </source>
</evidence>
<keyword evidence="2" id="KW-0812">Transmembrane</keyword>
<keyword evidence="5" id="KW-1185">Reference proteome</keyword>
<organism evidence="4 5">
    <name type="scientific">Novosphingobium pentaromativorans US6-1</name>
    <dbReference type="NCBI Taxonomy" id="1088721"/>
    <lineage>
        <taxon>Bacteria</taxon>
        <taxon>Pseudomonadati</taxon>
        <taxon>Pseudomonadota</taxon>
        <taxon>Alphaproteobacteria</taxon>
        <taxon>Sphingomonadales</taxon>
        <taxon>Sphingomonadaceae</taxon>
        <taxon>Novosphingobium</taxon>
    </lineage>
</organism>
<feature type="transmembrane region" description="Helical" evidence="2">
    <location>
        <begin position="348"/>
        <end position="373"/>
    </location>
</feature>
<feature type="region of interest" description="Disordered" evidence="1">
    <location>
        <begin position="1"/>
        <end position="28"/>
    </location>
</feature>
<dbReference type="InterPro" id="IPR012429">
    <property type="entry name" value="HGSNAT_cat"/>
</dbReference>
<feature type="transmembrane region" description="Helical" evidence="2">
    <location>
        <begin position="393"/>
        <end position="414"/>
    </location>
</feature>
<dbReference type="Proteomes" id="UP000004030">
    <property type="component" value="Unassembled WGS sequence"/>
</dbReference>
<keyword evidence="2" id="KW-1133">Transmembrane helix</keyword>
<reference evidence="4 5" key="1">
    <citation type="journal article" date="2012" name="J. Bacteriol.">
        <title>Genome sequence of benzo(a)pyrene-degrading bacterium Novosphingobium pentaromativorans US6-1.</title>
        <authorList>
            <person name="Luo Y.R."/>
            <person name="Kang S.G."/>
            <person name="Kim S.J."/>
            <person name="Kim M.R."/>
            <person name="Li N."/>
            <person name="Lee J.H."/>
            <person name="Kwon K.K."/>
        </authorList>
    </citation>
    <scope>NUCLEOTIDE SEQUENCE [LARGE SCALE GENOMIC DNA]</scope>
    <source>
        <strain evidence="4 5">US6-1</strain>
    </source>
</reference>
<comment type="caution">
    <text evidence="4">The sequence shown here is derived from an EMBL/GenBank/DDBJ whole genome shotgun (WGS) entry which is preliminary data.</text>
</comment>